<evidence type="ECO:0000256" key="1">
    <source>
        <dbReference type="SAM" id="Phobius"/>
    </source>
</evidence>
<feature type="transmembrane region" description="Helical" evidence="1">
    <location>
        <begin position="78"/>
        <end position="96"/>
    </location>
</feature>
<accession>A0ABW3D0Y5</accession>
<keyword evidence="3" id="KW-1185">Reference proteome</keyword>
<evidence type="ECO:0000313" key="3">
    <source>
        <dbReference type="Proteomes" id="UP001596978"/>
    </source>
</evidence>
<dbReference type="EMBL" id="JBHTJH010000017">
    <property type="protein sequence ID" value="MFD0863706.1"/>
    <property type="molecule type" value="Genomic_DNA"/>
</dbReference>
<comment type="caution">
    <text evidence="2">The sequence shown here is derived from an EMBL/GenBank/DDBJ whole genome shotgun (WGS) entry which is preliminary data.</text>
</comment>
<reference evidence="3" key="1">
    <citation type="journal article" date="2019" name="Int. J. Syst. Evol. Microbiol.">
        <title>The Global Catalogue of Microorganisms (GCM) 10K type strain sequencing project: providing services to taxonomists for standard genome sequencing and annotation.</title>
        <authorList>
            <consortium name="The Broad Institute Genomics Platform"/>
            <consortium name="The Broad Institute Genome Sequencing Center for Infectious Disease"/>
            <person name="Wu L."/>
            <person name="Ma J."/>
        </authorList>
    </citation>
    <scope>NUCLEOTIDE SEQUENCE [LARGE SCALE GENOMIC DNA]</scope>
    <source>
        <strain evidence="3">CCUG 62952</strain>
    </source>
</reference>
<organism evidence="2 3">
    <name type="scientific">Sungkyunkwania multivorans</name>
    <dbReference type="NCBI Taxonomy" id="1173618"/>
    <lineage>
        <taxon>Bacteria</taxon>
        <taxon>Pseudomonadati</taxon>
        <taxon>Bacteroidota</taxon>
        <taxon>Flavobacteriia</taxon>
        <taxon>Flavobacteriales</taxon>
        <taxon>Flavobacteriaceae</taxon>
        <taxon>Sungkyunkwania</taxon>
    </lineage>
</organism>
<keyword evidence="1" id="KW-0812">Transmembrane</keyword>
<keyword evidence="1" id="KW-1133">Transmembrane helix</keyword>
<name>A0ABW3D0Y5_9FLAO</name>
<feature type="transmembrane region" description="Helical" evidence="1">
    <location>
        <begin position="53"/>
        <end position="71"/>
    </location>
</feature>
<keyword evidence="1" id="KW-0472">Membrane</keyword>
<gene>
    <name evidence="2" type="ORF">ACFQ1M_15940</name>
</gene>
<dbReference type="RefSeq" id="WP_386409984.1">
    <property type="nucleotide sequence ID" value="NZ_JBHTJH010000017.1"/>
</dbReference>
<feature type="transmembrane region" description="Helical" evidence="1">
    <location>
        <begin position="9"/>
        <end position="33"/>
    </location>
</feature>
<sequence length="99" mass="10800">MNKNKNKEIAIGIITGIIATGVGVLLYLTYVSIDQDLSIATSFDTIVAQERVGSLFTLGAIPNLLAFFGFLKIKRDMRAKGVLIITIVLAILMLVYKLL</sequence>
<proteinExistence type="predicted"/>
<dbReference type="Proteomes" id="UP001596978">
    <property type="component" value="Unassembled WGS sequence"/>
</dbReference>
<protein>
    <submittedName>
        <fullName evidence="2">Uncharacterized protein</fullName>
    </submittedName>
</protein>
<evidence type="ECO:0000313" key="2">
    <source>
        <dbReference type="EMBL" id="MFD0863706.1"/>
    </source>
</evidence>